<keyword evidence="2" id="KW-0418">Kinase</keyword>
<dbReference type="EMBL" id="QWJJ01000001">
    <property type="protein sequence ID" value="RII40560.1"/>
    <property type="molecule type" value="Genomic_DNA"/>
</dbReference>
<dbReference type="InterPro" id="IPR023214">
    <property type="entry name" value="HAD_sf"/>
</dbReference>
<keyword evidence="2" id="KW-0808">Transferase</keyword>
<gene>
    <name evidence="2" type="ORF">DL237_00630</name>
</gene>
<dbReference type="Pfam" id="PF25109">
    <property type="entry name" value="HAD_PNKP"/>
    <property type="match status" value="1"/>
</dbReference>
<keyword evidence="3" id="KW-1185">Reference proteome</keyword>
<dbReference type="InterPro" id="IPR056782">
    <property type="entry name" value="HAD_PNKP"/>
</dbReference>
<dbReference type="RefSeq" id="WP_119397080.1">
    <property type="nucleotide sequence ID" value="NZ_QWJJ01000001.1"/>
</dbReference>
<sequence length="148" mass="16604">MDCVIFDIDGTLAEFDADRLGHLVHGAVKHWQIFHEEMASAALIAPVARLLHTLRAQGNAVVLCSGRPDGWRSHTAKWLEQMEIPYDALYLRRRDEDGASDPEVKRSALDRIRADGYQPWLVVDDRSAVVAFWREAGLTCLQCAAGDF</sequence>
<proteinExistence type="predicted"/>
<dbReference type="OrthoDB" id="7592866at2"/>
<organism evidence="2 3">
    <name type="scientific">Pseudooceanicola sediminis</name>
    <dbReference type="NCBI Taxonomy" id="2211117"/>
    <lineage>
        <taxon>Bacteria</taxon>
        <taxon>Pseudomonadati</taxon>
        <taxon>Pseudomonadota</taxon>
        <taxon>Alphaproteobacteria</taxon>
        <taxon>Rhodobacterales</taxon>
        <taxon>Paracoccaceae</taxon>
        <taxon>Pseudooceanicola</taxon>
    </lineage>
</organism>
<comment type="caution">
    <text evidence="2">The sequence shown here is derived from an EMBL/GenBank/DDBJ whole genome shotgun (WGS) entry which is preliminary data.</text>
</comment>
<feature type="domain" description="Polynucleotide kinase PNKP phosphatase" evidence="1">
    <location>
        <begin position="2"/>
        <end position="148"/>
    </location>
</feature>
<dbReference type="SUPFAM" id="SSF56784">
    <property type="entry name" value="HAD-like"/>
    <property type="match status" value="1"/>
</dbReference>
<dbReference type="Gene3D" id="3.40.50.1000">
    <property type="entry name" value="HAD superfamily/HAD-like"/>
    <property type="match status" value="1"/>
</dbReference>
<dbReference type="GO" id="GO:0016301">
    <property type="term" value="F:kinase activity"/>
    <property type="evidence" value="ECO:0007669"/>
    <property type="project" value="UniProtKB-KW"/>
</dbReference>
<evidence type="ECO:0000313" key="2">
    <source>
        <dbReference type="EMBL" id="RII40560.1"/>
    </source>
</evidence>
<dbReference type="InterPro" id="IPR036412">
    <property type="entry name" value="HAD-like_sf"/>
</dbReference>
<protein>
    <submittedName>
        <fullName evidence="2">Polynucleotide kinase</fullName>
    </submittedName>
</protein>
<evidence type="ECO:0000313" key="3">
    <source>
        <dbReference type="Proteomes" id="UP000265848"/>
    </source>
</evidence>
<evidence type="ECO:0000259" key="1">
    <source>
        <dbReference type="Pfam" id="PF25109"/>
    </source>
</evidence>
<reference evidence="2 3" key="1">
    <citation type="submission" date="2018-08" db="EMBL/GenBank/DDBJ databases">
        <title>Pseudooceanicola sediminis CY03 in the family Rhodobacteracea.</title>
        <authorList>
            <person name="Zhang Y.-J."/>
        </authorList>
    </citation>
    <scope>NUCLEOTIDE SEQUENCE [LARGE SCALE GENOMIC DNA]</scope>
    <source>
        <strain evidence="2 3">CY03</strain>
    </source>
</reference>
<name>A0A399J5U5_9RHOB</name>
<accession>A0A399J5U5</accession>
<dbReference type="Proteomes" id="UP000265848">
    <property type="component" value="Unassembled WGS sequence"/>
</dbReference>
<dbReference type="AlphaFoldDB" id="A0A399J5U5"/>